<organism evidence="1 2">
    <name type="scientific">Mycena sanguinolenta</name>
    <dbReference type="NCBI Taxonomy" id="230812"/>
    <lineage>
        <taxon>Eukaryota</taxon>
        <taxon>Fungi</taxon>
        <taxon>Dikarya</taxon>
        <taxon>Basidiomycota</taxon>
        <taxon>Agaricomycotina</taxon>
        <taxon>Agaricomycetes</taxon>
        <taxon>Agaricomycetidae</taxon>
        <taxon>Agaricales</taxon>
        <taxon>Marasmiineae</taxon>
        <taxon>Mycenaceae</taxon>
        <taxon>Mycena</taxon>
    </lineage>
</organism>
<reference evidence="1" key="1">
    <citation type="submission" date="2020-05" db="EMBL/GenBank/DDBJ databases">
        <title>Mycena genomes resolve the evolution of fungal bioluminescence.</title>
        <authorList>
            <person name="Tsai I.J."/>
        </authorList>
    </citation>
    <scope>NUCLEOTIDE SEQUENCE</scope>
    <source>
        <strain evidence="1">160909Yilan</strain>
    </source>
</reference>
<comment type="caution">
    <text evidence="1">The sequence shown here is derived from an EMBL/GenBank/DDBJ whole genome shotgun (WGS) entry which is preliminary data.</text>
</comment>
<accession>A0A8H6ZA83</accession>
<gene>
    <name evidence="1" type="ORF">MSAN_00595000</name>
</gene>
<dbReference type="Proteomes" id="UP000623467">
    <property type="component" value="Unassembled WGS sequence"/>
</dbReference>
<dbReference type="EMBL" id="JACAZH010000003">
    <property type="protein sequence ID" value="KAF7373832.1"/>
    <property type="molecule type" value="Genomic_DNA"/>
</dbReference>
<evidence type="ECO:0000313" key="1">
    <source>
        <dbReference type="EMBL" id="KAF7373832.1"/>
    </source>
</evidence>
<name>A0A8H6ZA83_9AGAR</name>
<keyword evidence="2" id="KW-1185">Reference proteome</keyword>
<protein>
    <submittedName>
        <fullName evidence="1">Uncharacterized protein</fullName>
    </submittedName>
</protein>
<sequence length="276" mass="30872">MKDHRYPIFPPELFAAIIDKLADDLESLRSCALVSLTFYSLARVSSRLQVGPLVDQAHSIVQLCELLESSPPFAEGVESLRLCCEWKEPNPCSWITEAESDLGRCLSLLVSLSRLCITVGGGYYPSLPWPRVSITNRDLIRVILPTLTCLELHNIREFPLPLLSRCLSLRSLTLANVLLGDDSERALIAADMDPRAQLQPLSLVKVPAFVLARFVLWITSTEYPLDISCLCSLECILPDALSYLWLQRLSNASAQNLQCLYIKDCCFCMSSRSLHV</sequence>
<evidence type="ECO:0000313" key="2">
    <source>
        <dbReference type="Proteomes" id="UP000623467"/>
    </source>
</evidence>
<dbReference type="OrthoDB" id="2788229at2759"/>
<proteinExistence type="predicted"/>
<dbReference type="AlphaFoldDB" id="A0A8H6ZA83"/>